<name>A0A3N0I2E4_9FIRM</name>
<dbReference type="Gene3D" id="3.90.1570.30">
    <property type="match status" value="1"/>
</dbReference>
<accession>A0A3N0I2E4</accession>
<dbReference type="OrthoDB" id="9148007at2"/>
<dbReference type="GO" id="GO:0009307">
    <property type="term" value="P:DNA restriction-modification system"/>
    <property type="evidence" value="ECO:0007669"/>
    <property type="project" value="UniProtKB-KW"/>
</dbReference>
<proteinExistence type="predicted"/>
<dbReference type="PIRSF" id="PIRSF035009">
    <property type="entry name" value="UCP035009_HSDR_N"/>
    <property type="match status" value="1"/>
</dbReference>
<dbReference type="RefSeq" id="WP_128520577.1">
    <property type="nucleotide sequence ID" value="NZ_RJQC01000002.1"/>
</dbReference>
<dbReference type="AlphaFoldDB" id="A0A3N0I2E4"/>
<organism evidence="3 4">
    <name type="scientific">Absicoccus porci</name>
    <dbReference type="NCBI Taxonomy" id="2486576"/>
    <lineage>
        <taxon>Bacteria</taxon>
        <taxon>Bacillati</taxon>
        <taxon>Bacillota</taxon>
        <taxon>Erysipelotrichia</taxon>
        <taxon>Erysipelotrichales</taxon>
        <taxon>Erysipelotrichaceae</taxon>
        <taxon>Absicoccus</taxon>
    </lineage>
</organism>
<sequence>MELQEQMYQLSERIKSLKDSIQTEEATKQSFILPFFQILGYDVFNPLEFVPEFTADVGIKKREKVDYAILREGQPIILIEAKSCNEKLDNHDSQLFRYFGTTKSRFAILTNGIEYRFYSDLDQPNVMDSKPFYTLNMEELSDQSISYLKNFISDNLNISSILGTASDLKYLGLLKTAFKNVVENPSDDFIRLILNDGVYDGLKNQRVIEKFRPLTKRAINQYINDQMSNKFKETLANANSETEADTSDNKTADEDEAEPVKSKIVTTYDELNAFAIVKAILRKNVSGSRITYKDTESYFGVLFDNNTRKWICRIHLDSRKKYIEISDENKKSVRHDINSLDNIYDLEDELLKSLQKYL</sequence>
<feature type="region of interest" description="Disordered" evidence="1">
    <location>
        <begin position="235"/>
        <end position="259"/>
    </location>
</feature>
<keyword evidence="3" id="KW-0378">Hydrolase</keyword>
<keyword evidence="3" id="KW-0540">Nuclease</keyword>
<feature type="domain" description="Restriction endonuclease type I HsdR N-terminal" evidence="2">
    <location>
        <begin position="22"/>
        <end position="125"/>
    </location>
</feature>
<keyword evidence="4" id="KW-1185">Reference proteome</keyword>
<dbReference type="GO" id="GO:0005524">
    <property type="term" value="F:ATP binding"/>
    <property type="evidence" value="ECO:0007669"/>
    <property type="project" value="UniProtKB-KW"/>
</dbReference>
<evidence type="ECO:0000259" key="2">
    <source>
        <dbReference type="Pfam" id="PF04313"/>
    </source>
</evidence>
<reference evidence="3 4" key="1">
    <citation type="submission" date="2018-11" db="EMBL/GenBank/DDBJ databases">
        <title>Clostridium sp. nov., a member of the family Erysipelotrichaceae isolated from pig faeces.</title>
        <authorList>
            <person name="Chang Y.-H."/>
        </authorList>
    </citation>
    <scope>NUCLEOTIDE SEQUENCE [LARGE SCALE GENOMIC DNA]</scope>
    <source>
        <strain evidence="3 4">YH-panp20</strain>
    </source>
</reference>
<dbReference type="Pfam" id="PF04313">
    <property type="entry name" value="HSDR_N"/>
    <property type="match status" value="1"/>
</dbReference>
<gene>
    <name evidence="3" type="ORF">EDX97_07775</name>
</gene>
<dbReference type="Proteomes" id="UP000276568">
    <property type="component" value="Unassembled WGS sequence"/>
</dbReference>
<dbReference type="GO" id="GO:0009035">
    <property type="term" value="F:type I site-specific deoxyribonuclease activity"/>
    <property type="evidence" value="ECO:0007669"/>
    <property type="project" value="UniProtKB-EC"/>
</dbReference>
<comment type="caution">
    <text evidence="3">The sequence shown here is derived from an EMBL/GenBank/DDBJ whole genome shotgun (WGS) entry which is preliminary data.</text>
</comment>
<evidence type="ECO:0000313" key="3">
    <source>
        <dbReference type="EMBL" id="RNM30670.1"/>
    </source>
</evidence>
<dbReference type="GO" id="GO:0003677">
    <property type="term" value="F:DNA binding"/>
    <property type="evidence" value="ECO:0007669"/>
    <property type="project" value="UniProtKB-KW"/>
</dbReference>
<evidence type="ECO:0000256" key="1">
    <source>
        <dbReference type="SAM" id="MobiDB-lite"/>
    </source>
</evidence>
<dbReference type="EMBL" id="RJQC01000002">
    <property type="protein sequence ID" value="RNM30670.1"/>
    <property type="molecule type" value="Genomic_DNA"/>
</dbReference>
<dbReference type="InterPro" id="IPR007409">
    <property type="entry name" value="Restrct_endonuc_type1_HsdR_N"/>
</dbReference>
<evidence type="ECO:0000313" key="4">
    <source>
        <dbReference type="Proteomes" id="UP000276568"/>
    </source>
</evidence>
<protein>
    <submittedName>
        <fullName evidence="3">Endonuclease</fullName>
    </submittedName>
</protein>
<dbReference type="InterPro" id="IPR017035">
    <property type="entry name" value="UCP035009_HsdR_All3000-type"/>
</dbReference>
<keyword evidence="3" id="KW-0255">Endonuclease</keyword>